<feature type="compositionally biased region" description="Basic and acidic residues" evidence="8">
    <location>
        <begin position="223"/>
        <end position="238"/>
    </location>
</feature>
<comment type="subcellular location">
    <subcellularLocation>
        <location evidence="1">Secreted</location>
        <location evidence="1">Extracellular space</location>
        <location evidence="1">Extracellular matrix</location>
    </subcellularLocation>
</comment>
<dbReference type="Pfam" id="PF07546">
    <property type="entry name" value="EMI"/>
    <property type="match status" value="1"/>
</dbReference>
<accession>A0A4W4EI49</accession>
<feature type="domain" description="C1q" evidence="10">
    <location>
        <begin position="904"/>
        <end position="1034"/>
    </location>
</feature>
<dbReference type="InterPro" id="IPR050392">
    <property type="entry name" value="Collagen/C1q_domain"/>
</dbReference>
<evidence type="ECO:0000256" key="7">
    <source>
        <dbReference type="SAM" id="Coils"/>
    </source>
</evidence>
<feature type="compositionally biased region" description="Basic and acidic residues" evidence="8">
    <location>
        <begin position="184"/>
        <end position="201"/>
    </location>
</feature>
<keyword evidence="13" id="KW-1185">Reference proteome</keyword>
<feature type="region of interest" description="Disordered" evidence="8">
    <location>
        <begin position="863"/>
        <end position="894"/>
    </location>
</feature>
<feature type="region of interest" description="Disordered" evidence="8">
    <location>
        <begin position="24"/>
        <end position="104"/>
    </location>
</feature>
<dbReference type="KEGG" id="eee:113571455"/>
<evidence type="ECO:0000313" key="12">
    <source>
        <dbReference type="Ensembl" id="ENSEEEP00000011461.2"/>
    </source>
</evidence>
<feature type="region of interest" description="Disordered" evidence="8">
    <location>
        <begin position="184"/>
        <end position="238"/>
    </location>
</feature>
<dbReference type="OMA" id="EFSNHMS"/>
<feature type="signal peptide" evidence="9">
    <location>
        <begin position="1"/>
        <end position="19"/>
    </location>
</feature>
<dbReference type="PROSITE" id="PS50871">
    <property type="entry name" value="C1Q"/>
    <property type="match status" value="1"/>
</dbReference>
<dbReference type="PANTHER" id="PTHR15427:SF40">
    <property type="entry name" value="MULTIMERIN-2 PRECURSOR"/>
    <property type="match status" value="1"/>
</dbReference>
<dbReference type="SUPFAM" id="SSF49842">
    <property type="entry name" value="TNF-like"/>
    <property type="match status" value="1"/>
</dbReference>
<feature type="chain" id="PRO_5044231813" description="EMI domain-containing protein" evidence="9">
    <location>
        <begin position="20"/>
        <end position="1034"/>
    </location>
</feature>
<reference evidence="13" key="1">
    <citation type="journal article" date="2014" name="Science">
        <title>Nonhuman genetics. Genomic basis for the convergent evolution of electric organs.</title>
        <authorList>
            <person name="Gallant J.R."/>
            <person name="Traeger L.L."/>
            <person name="Volkening J.D."/>
            <person name="Moffett H."/>
            <person name="Chen P.H."/>
            <person name="Novina C.D."/>
            <person name="Phillips G.N.Jr."/>
            <person name="Anand R."/>
            <person name="Wells G.B."/>
            <person name="Pinch M."/>
            <person name="Guth R."/>
            <person name="Unguez G.A."/>
            <person name="Albert J.S."/>
            <person name="Zakon H.H."/>
            <person name="Samanta M.P."/>
            <person name="Sussman M.R."/>
        </authorList>
    </citation>
    <scope>NUCLEOTIDE SEQUENCE [LARGE SCALE GENOMIC DNA]</scope>
</reference>
<dbReference type="Pfam" id="PF00386">
    <property type="entry name" value="C1q"/>
    <property type="match status" value="1"/>
</dbReference>
<evidence type="ECO:0000256" key="8">
    <source>
        <dbReference type="SAM" id="MobiDB-lite"/>
    </source>
</evidence>
<evidence type="ECO:0000256" key="4">
    <source>
        <dbReference type="ARBA" id="ARBA00022729"/>
    </source>
</evidence>
<feature type="compositionally biased region" description="Basic residues" evidence="8">
    <location>
        <begin position="869"/>
        <end position="878"/>
    </location>
</feature>
<dbReference type="RefSeq" id="XP_026856201.2">
    <property type="nucleotide sequence ID" value="XM_027000400.2"/>
</dbReference>
<feature type="coiled-coil region" evidence="7">
    <location>
        <begin position="295"/>
        <end position="322"/>
    </location>
</feature>
<gene>
    <name evidence="12" type="primary">mmrn2a</name>
</gene>
<feature type="domain" description="EMI" evidence="11">
    <location>
        <begin position="108"/>
        <end position="184"/>
    </location>
</feature>
<dbReference type="PROSITE" id="PS51041">
    <property type="entry name" value="EMI"/>
    <property type="match status" value="1"/>
</dbReference>
<organism evidence="12 13">
    <name type="scientific">Electrophorus electricus</name>
    <name type="common">Electric eel</name>
    <name type="synonym">Gymnotus electricus</name>
    <dbReference type="NCBI Taxonomy" id="8005"/>
    <lineage>
        <taxon>Eukaryota</taxon>
        <taxon>Metazoa</taxon>
        <taxon>Chordata</taxon>
        <taxon>Craniata</taxon>
        <taxon>Vertebrata</taxon>
        <taxon>Euteleostomi</taxon>
        <taxon>Actinopterygii</taxon>
        <taxon>Neopterygii</taxon>
        <taxon>Teleostei</taxon>
        <taxon>Ostariophysi</taxon>
        <taxon>Gymnotiformes</taxon>
        <taxon>Gymnotoidei</taxon>
        <taxon>Gymnotidae</taxon>
        <taxon>Electrophorus</taxon>
    </lineage>
</organism>
<evidence type="ECO:0000259" key="10">
    <source>
        <dbReference type="PROSITE" id="PS50871"/>
    </source>
</evidence>
<keyword evidence="4 9" id="KW-0732">Signal</keyword>
<keyword evidence="2" id="KW-0964">Secreted</keyword>
<reference evidence="13" key="2">
    <citation type="journal article" date="2017" name="Sci. Adv.">
        <title>A tail of two voltages: Proteomic comparison of the three electric organs of the electric eel.</title>
        <authorList>
            <person name="Traeger L.L."/>
            <person name="Sabat G."/>
            <person name="Barrett-Wilt G.A."/>
            <person name="Wells G.B."/>
            <person name="Sussman M.R."/>
        </authorList>
    </citation>
    <scope>NUCLEOTIDE SEQUENCE [LARGE SCALE GENOMIC DNA]</scope>
</reference>
<dbReference type="AlphaFoldDB" id="A0A4W4EI49"/>
<proteinExistence type="predicted"/>
<evidence type="ECO:0000256" key="9">
    <source>
        <dbReference type="SAM" id="SignalP"/>
    </source>
</evidence>
<keyword evidence="3" id="KW-0272">Extracellular matrix</keyword>
<dbReference type="Ensembl" id="ENSEEET00000011596.2">
    <property type="protein sequence ID" value="ENSEEEP00000011461.2"/>
    <property type="gene ID" value="ENSEEEG00000005790.2"/>
</dbReference>
<dbReference type="SMART" id="SM00110">
    <property type="entry name" value="C1Q"/>
    <property type="match status" value="1"/>
</dbReference>
<evidence type="ECO:0000259" key="11">
    <source>
        <dbReference type="PROSITE" id="PS51041"/>
    </source>
</evidence>
<name>A0A4W4EI49_ELEEL</name>
<dbReference type="InterPro" id="IPR001073">
    <property type="entry name" value="C1q_dom"/>
</dbReference>
<reference evidence="12" key="5">
    <citation type="submission" date="2025-09" db="UniProtKB">
        <authorList>
            <consortium name="Ensembl"/>
        </authorList>
    </citation>
    <scope>IDENTIFICATION</scope>
</reference>
<evidence type="ECO:0000256" key="2">
    <source>
        <dbReference type="ARBA" id="ARBA00022525"/>
    </source>
</evidence>
<sequence length="1034" mass="116070">MIVLRVVALLQGMLLATHCQLGARGPQEGARERPARARWDHAPTQPAFGMSRPNAGEYGQGPHAFGDVRPAQEQGHGERSSRHPSQGLPEETPDTSADTGSPAMPARTGNWCAFVHKRMVTVAVSCGTEKYTIKSHSPCPNGTPDCQLVMYKLSTRPVYREKQKIFTALLWRCCPGHGGKNCEELVADSRDPENEDSRRLDPAGPELLHTGYETLTHNQNNEQNDHQDEALSSRQNQSEEHMYDYANSPQEQYERGDPNNVYDERRHLLPEASDPNPVLLSVLRDIMMSHLQPVLDAFNQTLERLSEEMRDLQRDVDYLRLHQRPETEPGVPGGLGDGLQQLPESFQQLMDLKVELVLQQDEMMQMLHAERATLQYNLTNFKKDTDVKIKRNQKTLQTNILFLNSSLLEVKQEQDWLKTELGSILAHARMPTRQEKPQEDVAVWEAIARLDNKVVNNTVTLGALNIGQAQTSKDIEHLQRDWETLEKRIDKTHRMNEDRYYEAFLEVDGAKQVVQKNVHDLATNITILQEMLQEMEEDVDYVYKGLYKNISSSGAYCDCEALGKSVAELRQALANVTALANKNRLIIDKAEEGLYWGDTNSGASVDELKMDLLNVQNSLAFEQSKSRTLHHNVSTLRKAVLGSQMDIEALQELDRTKTASIKELYGSFNSLLNDVLRHTEIVRILLGEEVLEFIDWPQQDQETYSLPALKESIRDMQEQINGHARSLASVLNSAPPDTAGDEPSVLADWISTGLKWGQGAQKLEPSSKEDNTDLNFLVLEKTVEQLRAQVVRLEEKQCISCCNCTKGAAPNGVEGKLQTELTTVRKSLDEHLRMFSRLFSNTEGLLESEATLDLDRLSSLMKEKETKQQQKRGKKRAGARGGEHKEHADLRSKRDASLETAVFSKLPDGPLMFLASSQDGVNTPGTVVFETVTLNRGQMYSPKTGTFRAPRPGVYLFVLTLDFGPGPSLARLKRGEEVSASLQQGQRRLAGPATRVCLLQLEQGEELQLEIVRGTLEHNPQDNTFAGLLLLQTT</sequence>
<evidence type="ECO:0000256" key="3">
    <source>
        <dbReference type="ARBA" id="ARBA00022530"/>
    </source>
</evidence>
<evidence type="ECO:0000256" key="5">
    <source>
        <dbReference type="ARBA" id="ARBA00023054"/>
    </source>
</evidence>
<dbReference type="Gene3D" id="2.60.120.40">
    <property type="match status" value="1"/>
</dbReference>
<evidence type="ECO:0000256" key="6">
    <source>
        <dbReference type="ARBA" id="ARBA00023157"/>
    </source>
</evidence>
<keyword evidence="5 7" id="KW-0175">Coiled coil</keyword>
<dbReference type="GeneTree" id="ENSGT01030000234633"/>
<keyword evidence="6" id="KW-1015">Disulfide bond</keyword>
<dbReference type="Proteomes" id="UP000314983">
    <property type="component" value="Chromosome 11"/>
</dbReference>
<reference evidence="12" key="3">
    <citation type="submission" date="2020-05" db="EMBL/GenBank/DDBJ databases">
        <title>Electrophorus electricus (electric eel) genome, fEleEle1, primary haplotype.</title>
        <authorList>
            <person name="Myers G."/>
            <person name="Meyer A."/>
            <person name="Fedrigo O."/>
            <person name="Formenti G."/>
            <person name="Rhie A."/>
            <person name="Tracey A."/>
            <person name="Sims Y."/>
            <person name="Jarvis E.D."/>
        </authorList>
    </citation>
    <scope>NUCLEOTIDE SEQUENCE [LARGE SCALE GENOMIC DNA]</scope>
</reference>
<evidence type="ECO:0008006" key="14">
    <source>
        <dbReference type="Google" id="ProtNLM"/>
    </source>
</evidence>
<dbReference type="CTD" id="100148368"/>
<evidence type="ECO:0000256" key="1">
    <source>
        <dbReference type="ARBA" id="ARBA00004498"/>
    </source>
</evidence>
<dbReference type="InterPro" id="IPR008983">
    <property type="entry name" value="Tumour_necrosis_fac-like_dom"/>
</dbReference>
<feature type="compositionally biased region" description="Basic and acidic residues" evidence="8">
    <location>
        <begin position="881"/>
        <end position="894"/>
    </location>
</feature>
<dbReference type="GeneID" id="113571455"/>
<dbReference type="PANTHER" id="PTHR15427">
    <property type="entry name" value="EMILIN ELASTIN MICROFIBRIL INTERFACE-LOCATED PROTEIN ELASTIN MICROFIBRIL INTERFACER"/>
    <property type="match status" value="1"/>
</dbReference>
<reference evidence="12" key="4">
    <citation type="submission" date="2025-08" db="UniProtKB">
        <authorList>
            <consortium name="Ensembl"/>
        </authorList>
    </citation>
    <scope>IDENTIFICATION</scope>
</reference>
<feature type="compositionally biased region" description="Basic and acidic residues" evidence="8">
    <location>
        <begin position="29"/>
        <end position="41"/>
    </location>
</feature>
<dbReference type="InterPro" id="IPR011489">
    <property type="entry name" value="EMI_domain"/>
</dbReference>
<dbReference type="PRINTS" id="PR00007">
    <property type="entry name" value="COMPLEMNTC1Q"/>
</dbReference>
<protein>
    <recommendedName>
        <fullName evidence="14">EMI domain-containing protein</fullName>
    </recommendedName>
</protein>
<dbReference type="STRING" id="8005.ENSEEEP00000011461"/>
<evidence type="ECO:0000313" key="13">
    <source>
        <dbReference type="Proteomes" id="UP000314983"/>
    </source>
</evidence>